<dbReference type="EMBL" id="JBHUIP010000009">
    <property type="protein sequence ID" value="MFD2263080.1"/>
    <property type="molecule type" value="Genomic_DNA"/>
</dbReference>
<feature type="chain" id="PRO_5045930341" evidence="1">
    <location>
        <begin position="23"/>
        <end position="136"/>
    </location>
</feature>
<proteinExistence type="predicted"/>
<dbReference type="Proteomes" id="UP001597295">
    <property type="component" value="Unassembled WGS sequence"/>
</dbReference>
<name>A0ABW5DV05_9PROT</name>
<keyword evidence="1" id="KW-0732">Signal</keyword>
<evidence type="ECO:0000256" key="1">
    <source>
        <dbReference type="SAM" id="SignalP"/>
    </source>
</evidence>
<keyword evidence="3" id="KW-1185">Reference proteome</keyword>
<organism evidence="2 3">
    <name type="scientific">Lacibacterium aquatile</name>
    <dbReference type="NCBI Taxonomy" id="1168082"/>
    <lineage>
        <taxon>Bacteria</taxon>
        <taxon>Pseudomonadati</taxon>
        <taxon>Pseudomonadota</taxon>
        <taxon>Alphaproteobacteria</taxon>
        <taxon>Rhodospirillales</taxon>
        <taxon>Rhodospirillaceae</taxon>
    </lineage>
</organism>
<sequence length="136" mass="14805">MRTARLVLLTLAVGLLPMVSLAQQDTYPTLRAPKGVTHVVRTPLPNWQVGDIDKALSKLCSVGQFNQKVPFKYSGSFTGPNGSALVGGAKGTGLNLFDPFKKAKADRDYWFHRDRTSNCIVYWARVKPGQTAPAGS</sequence>
<feature type="signal peptide" evidence="1">
    <location>
        <begin position="1"/>
        <end position="22"/>
    </location>
</feature>
<comment type="caution">
    <text evidence="2">The sequence shown here is derived from an EMBL/GenBank/DDBJ whole genome shotgun (WGS) entry which is preliminary data.</text>
</comment>
<accession>A0ABW5DV05</accession>
<evidence type="ECO:0000313" key="2">
    <source>
        <dbReference type="EMBL" id="MFD2263080.1"/>
    </source>
</evidence>
<evidence type="ECO:0000313" key="3">
    <source>
        <dbReference type="Proteomes" id="UP001597295"/>
    </source>
</evidence>
<gene>
    <name evidence="2" type="ORF">ACFSM5_09300</name>
</gene>
<dbReference type="RefSeq" id="WP_379876052.1">
    <property type="nucleotide sequence ID" value="NZ_JBHUIP010000009.1"/>
</dbReference>
<protein>
    <submittedName>
        <fullName evidence="2">Uncharacterized protein</fullName>
    </submittedName>
</protein>
<reference evidence="3" key="1">
    <citation type="journal article" date="2019" name="Int. J. Syst. Evol. Microbiol.">
        <title>The Global Catalogue of Microorganisms (GCM) 10K type strain sequencing project: providing services to taxonomists for standard genome sequencing and annotation.</title>
        <authorList>
            <consortium name="The Broad Institute Genomics Platform"/>
            <consortium name="The Broad Institute Genome Sequencing Center for Infectious Disease"/>
            <person name="Wu L."/>
            <person name="Ma J."/>
        </authorList>
    </citation>
    <scope>NUCLEOTIDE SEQUENCE [LARGE SCALE GENOMIC DNA]</scope>
    <source>
        <strain evidence="3">CGMCC 1.19062</strain>
    </source>
</reference>